<feature type="compositionally biased region" description="Low complexity" evidence="2">
    <location>
        <begin position="414"/>
        <end position="437"/>
    </location>
</feature>
<feature type="compositionally biased region" description="Low complexity" evidence="2">
    <location>
        <begin position="334"/>
        <end position="401"/>
    </location>
</feature>
<feature type="chain" id="PRO_5009887667" description="SUN domain-containing protein" evidence="3">
    <location>
        <begin position="18"/>
        <end position="461"/>
    </location>
</feature>
<evidence type="ECO:0000313" key="4">
    <source>
        <dbReference type="EMBL" id="OJJ62839.1"/>
    </source>
</evidence>
<comment type="similarity">
    <text evidence="1">Belongs to the SUN family.</text>
</comment>
<feature type="region of interest" description="Disordered" evidence="2">
    <location>
        <begin position="314"/>
        <end position="442"/>
    </location>
</feature>
<dbReference type="RefSeq" id="XP_040706645.1">
    <property type="nucleotide sequence ID" value="XM_040841381.1"/>
</dbReference>
<evidence type="ECO:0000313" key="5">
    <source>
        <dbReference type="Proteomes" id="UP000184356"/>
    </source>
</evidence>
<dbReference type="PANTHER" id="PTHR31654">
    <property type="entry name" value="SECRETED BETA-GLUCOSIDASE ADG3-RELATED"/>
    <property type="match status" value="1"/>
</dbReference>
<dbReference type="InterPro" id="IPR053088">
    <property type="entry name" value="Beta-glucosidase/SUN-like"/>
</dbReference>
<feature type="signal peptide" evidence="3">
    <location>
        <begin position="1"/>
        <end position="17"/>
    </location>
</feature>
<dbReference type="AlphaFoldDB" id="A0A1L9TTS5"/>
<evidence type="ECO:0000256" key="2">
    <source>
        <dbReference type="SAM" id="MobiDB-lite"/>
    </source>
</evidence>
<reference evidence="5" key="1">
    <citation type="journal article" date="2017" name="Genome Biol.">
        <title>Comparative genomics reveals high biological diversity and specific adaptations in the industrially and medically important fungal genus Aspergillus.</title>
        <authorList>
            <person name="de Vries R.P."/>
            <person name="Riley R."/>
            <person name="Wiebenga A."/>
            <person name="Aguilar-Osorio G."/>
            <person name="Amillis S."/>
            <person name="Uchima C.A."/>
            <person name="Anderluh G."/>
            <person name="Asadollahi M."/>
            <person name="Askin M."/>
            <person name="Barry K."/>
            <person name="Battaglia E."/>
            <person name="Bayram O."/>
            <person name="Benocci T."/>
            <person name="Braus-Stromeyer S.A."/>
            <person name="Caldana C."/>
            <person name="Canovas D."/>
            <person name="Cerqueira G.C."/>
            <person name="Chen F."/>
            <person name="Chen W."/>
            <person name="Choi C."/>
            <person name="Clum A."/>
            <person name="Dos Santos R.A."/>
            <person name="Damasio A.R."/>
            <person name="Diallinas G."/>
            <person name="Emri T."/>
            <person name="Fekete E."/>
            <person name="Flipphi M."/>
            <person name="Freyberg S."/>
            <person name="Gallo A."/>
            <person name="Gournas C."/>
            <person name="Habgood R."/>
            <person name="Hainaut M."/>
            <person name="Harispe M.L."/>
            <person name="Henrissat B."/>
            <person name="Hilden K.S."/>
            <person name="Hope R."/>
            <person name="Hossain A."/>
            <person name="Karabika E."/>
            <person name="Karaffa L."/>
            <person name="Karanyi Z."/>
            <person name="Krasevec N."/>
            <person name="Kuo A."/>
            <person name="Kusch H."/>
            <person name="LaButti K."/>
            <person name="Lagendijk E.L."/>
            <person name="Lapidus A."/>
            <person name="Levasseur A."/>
            <person name="Lindquist E."/>
            <person name="Lipzen A."/>
            <person name="Logrieco A.F."/>
            <person name="MacCabe A."/>
            <person name="Maekelae M.R."/>
            <person name="Malavazi I."/>
            <person name="Melin P."/>
            <person name="Meyer V."/>
            <person name="Mielnichuk N."/>
            <person name="Miskei M."/>
            <person name="Molnar A.P."/>
            <person name="Mule G."/>
            <person name="Ngan C.Y."/>
            <person name="Orejas M."/>
            <person name="Orosz E."/>
            <person name="Ouedraogo J.P."/>
            <person name="Overkamp K.M."/>
            <person name="Park H.-S."/>
            <person name="Perrone G."/>
            <person name="Piumi F."/>
            <person name="Punt P.J."/>
            <person name="Ram A.F."/>
            <person name="Ramon A."/>
            <person name="Rauscher S."/>
            <person name="Record E."/>
            <person name="Riano-Pachon D.M."/>
            <person name="Robert V."/>
            <person name="Roehrig J."/>
            <person name="Ruller R."/>
            <person name="Salamov A."/>
            <person name="Salih N.S."/>
            <person name="Samson R.A."/>
            <person name="Sandor E."/>
            <person name="Sanguinetti M."/>
            <person name="Schuetze T."/>
            <person name="Sepcic K."/>
            <person name="Shelest E."/>
            <person name="Sherlock G."/>
            <person name="Sophianopoulou V."/>
            <person name="Squina F.M."/>
            <person name="Sun H."/>
            <person name="Susca A."/>
            <person name="Todd R.B."/>
            <person name="Tsang A."/>
            <person name="Unkles S.E."/>
            <person name="van de Wiele N."/>
            <person name="van Rossen-Uffink D."/>
            <person name="Oliveira J.V."/>
            <person name="Vesth T.C."/>
            <person name="Visser J."/>
            <person name="Yu J.-H."/>
            <person name="Zhou M."/>
            <person name="Andersen M.R."/>
            <person name="Archer D.B."/>
            <person name="Baker S.E."/>
            <person name="Benoit I."/>
            <person name="Brakhage A.A."/>
            <person name="Braus G.H."/>
            <person name="Fischer R."/>
            <person name="Frisvad J.C."/>
            <person name="Goldman G.H."/>
            <person name="Houbraken J."/>
            <person name="Oakley B."/>
            <person name="Pocsi I."/>
            <person name="Scazzocchio C."/>
            <person name="Seiboth B."/>
            <person name="vanKuyk P.A."/>
            <person name="Wortman J."/>
            <person name="Dyer P.S."/>
            <person name="Grigoriev I.V."/>
        </authorList>
    </citation>
    <scope>NUCLEOTIDE SEQUENCE [LARGE SCALE GENOMIC DNA]</scope>
    <source>
        <strain evidence="5">CBS 593.65</strain>
    </source>
</reference>
<dbReference type="Pfam" id="PF03856">
    <property type="entry name" value="SUN"/>
    <property type="match status" value="1"/>
</dbReference>
<evidence type="ECO:0000256" key="1">
    <source>
        <dbReference type="ARBA" id="ARBA00010579"/>
    </source>
</evidence>
<feature type="region of interest" description="Disordered" evidence="2">
    <location>
        <begin position="22"/>
        <end position="42"/>
    </location>
</feature>
<dbReference type="PANTHER" id="PTHR31654:SF0">
    <property type="entry name" value="SECRETED BETA-GLUCOSIDASE ADG3-RELATED"/>
    <property type="match status" value="1"/>
</dbReference>
<organism evidence="4 5">
    <name type="scientific">Aspergillus sydowii CBS 593.65</name>
    <dbReference type="NCBI Taxonomy" id="1036612"/>
    <lineage>
        <taxon>Eukaryota</taxon>
        <taxon>Fungi</taxon>
        <taxon>Dikarya</taxon>
        <taxon>Ascomycota</taxon>
        <taxon>Pezizomycotina</taxon>
        <taxon>Eurotiomycetes</taxon>
        <taxon>Eurotiomycetidae</taxon>
        <taxon>Eurotiales</taxon>
        <taxon>Aspergillaceae</taxon>
        <taxon>Aspergillus</taxon>
        <taxon>Aspergillus subgen. Nidulantes</taxon>
    </lineage>
</organism>
<sequence length="461" mass="48047">MRFIYASALLCAVAAEASQHTHGRLHHRHHDKKDVHEKRGGKCQFPSDAGLVSITPGSMNRGWAMSPDQPCEPGSYCPYACPPGQVSMQWDPKATSYPSPLSMNGGLYCNEDGEIEKPFPNKPYCSDGTGAVKAHNKAGGQVSICQTVLPGNEAMLIPTLVESVATLAVPDPSYWCETAAHRSLPPDTDYVSSFYINPPGTSPETGCIWGTSSEPVGNWAAYTAGANTDSNGDTFVKIGWNPVYMEDDVSFRKTKPDYGIEVECEGGNCNGLPCKIDPAVNDVNEVSGSSSDDVGTGGFCVVTVPKGETARIVIFDGSGGSGDSSSDDDEEESTSTAEPTSTATSTSSSTTTSSTTEPPTSTSTITSSSSSSTTNAATSSSTEMISSSSTQQDPSGSSSSGWPGYTYRPHVFVETGSGAAFASSTSEAAEETPSPTSGAQQNSQNAMMALLAVIAMAAFTF</sequence>
<feature type="compositionally biased region" description="Basic residues" evidence="2">
    <location>
        <begin position="22"/>
        <end position="31"/>
    </location>
</feature>
<dbReference type="Proteomes" id="UP000184356">
    <property type="component" value="Unassembled WGS sequence"/>
</dbReference>
<proteinExistence type="inferred from homology"/>
<accession>A0A1L9TTS5</accession>
<dbReference type="GeneID" id="63757454"/>
<dbReference type="STRING" id="1036612.A0A1L9TTS5"/>
<dbReference type="EMBL" id="KV878583">
    <property type="protein sequence ID" value="OJJ62839.1"/>
    <property type="molecule type" value="Genomic_DNA"/>
</dbReference>
<name>A0A1L9TTS5_9EURO</name>
<protein>
    <recommendedName>
        <fullName evidence="6">SUN domain-containing protein</fullName>
    </recommendedName>
</protein>
<dbReference type="InterPro" id="IPR005556">
    <property type="entry name" value="SUN"/>
</dbReference>
<evidence type="ECO:0000256" key="3">
    <source>
        <dbReference type="SAM" id="SignalP"/>
    </source>
</evidence>
<evidence type="ECO:0008006" key="6">
    <source>
        <dbReference type="Google" id="ProtNLM"/>
    </source>
</evidence>
<dbReference type="VEuPathDB" id="FungiDB:ASPSYDRAFT_143846"/>
<gene>
    <name evidence="4" type="ORF">ASPSYDRAFT_143846</name>
</gene>
<keyword evidence="5" id="KW-1185">Reference proteome</keyword>
<dbReference type="OrthoDB" id="5554151at2759"/>
<keyword evidence="3" id="KW-0732">Signal</keyword>